<gene>
    <name evidence="2" type="ORF">B9T62_28885</name>
</gene>
<feature type="transmembrane region" description="Helical" evidence="1">
    <location>
        <begin position="51"/>
        <end position="79"/>
    </location>
</feature>
<keyword evidence="3" id="KW-1185">Reference proteome</keyword>
<dbReference type="KEGG" id="pdh:B9T62_28885"/>
<name>A0A2Z2KLW7_9BACL</name>
<sequence>MKIFNTVRFSYLYIVGGSALISGCVLAGLRVAAELLYARYAGDPSVIWIRIIHWIINHIGKIPASAGLFLLLFGLLYMLRSQKIAADLEVIVRAVEELANTGQAHEIQVLSTGELGRIAASLNRLEQMTPVATEVTSAPSDMPALGRTQSIQLLVRTRSVLHYLRESQKEELTPEELRVLCRAAAEDAQVLERFLEHQVMES</sequence>
<keyword evidence="1" id="KW-0812">Transmembrane</keyword>
<feature type="transmembrane region" description="Helical" evidence="1">
    <location>
        <begin position="12"/>
        <end position="31"/>
    </location>
</feature>
<evidence type="ECO:0000313" key="3">
    <source>
        <dbReference type="Proteomes" id="UP000249890"/>
    </source>
</evidence>
<reference evidence="2 3" key="1">
    <citation type="submission" date="2017-06" db="EMBL/GenBank/DDBJ databases">
        <title>Complete genome sequence of Paenibacillus donghaensis KCTC 13049T isolated from East Sea sediment, South Korea.</title>
        <authorList>
            <person name="Jung B.K."/>
            <person name="Hong S.-J."/>
            <person name="Shin J.-H."/>
        </authorList>
    </citation>
    <scope>NUCLEOTIDE SEQUENCE [LARGE SCALE GENOMIC DNA]</scope>
    <source>
        <strain evidence="2 3">KCTC 13049</strain>
    </source>
</reference>
<dbReference type="OrthoDB" id="2663974at2"/>
<dbReference type="AlphaFoldDB" id="A0A2Z2KLW7"/>
<dbReference type="RefSeq" id="WP_087918384.1">
    <property type="nucleotide sequence ID" value="NZ_CP021780.1"/>
</dbReference>
<dbReference type="PROSITE" id="PS51257">
    <property type="entry name" value="PROKAR_LIPOPROTEIN"/>
    <property type="match status" value="1"/>
</dbReference>
<evidence type="ECO:0008006" key="4">
    <source>
        <dbReference type="Google" id="ProtNLM"/>
    </source>
</evidence>
<keyword evidence="1" id="KW-1133">Transmembrane helix</keyword>
<evidence type="ECO:0000313" key="2">
    <source>
        <dbReference type="EMBL" id="ASA24413.1"/>
    </source>
</evidence>
<dbReference type="Proteomes" id="UP000249890">
    <property type="component" value="Chromosome"/>
</dbReference>
<protein>
    <recommendedName>
        <fullName evidence="4">HAMP domain-containing protein</fullName>
    </recommendedName>
</protein>
<accession>A0A2Z2KLW7</accession>
<dbReference type="EMBL" id="CP021780">
    <property type="protein sequence ID" value="ASA24413.1"/>
    <property type="molecule type" value="Genomic_DNA"/>
</dbReference>
<proteinExistence type="predicted"/>
<keyword evidence="1" id="KW-0472">Membrane</keyword>
<evidence type="ECO:0000256" key="1">
    <source>
        <dbReference type="SAM" id="Phobius"/>
    </source>
</evidence>
<organism evidence="2 3">
    <name type="scientific">Paenibacillus donghaensis</name>
    <dbReference type="NCBI Taxonomy" id="414771"/>
    <lineage>
        <taxon>Bacteria</taxon>
        <taxon>Bacillati</taxon>
        <taxon>Bacillota</taxon>
        <taxon>Bacilli</taxon>
        <taxon>Bacillales</taxon>
        <taxon>Paenibacillaceae</taxon>
        <taxon>Paenibacillus</taxon>
    </lineage>
</organism>